<gene>
    <name evidence="2" type="ORF">SCOCK_140015</name>
</gene>
<comment type="caution">
    <text evidence="2">The sequence shown here is derived from an EMBL/GenBank/DDBJ whole genome shotgun (WGS) entry which is preliminary data.</text>
</comment>
<evidence type="ECO:0000256" key="1">
    <source>
        <dbReference type="SAM" id="MobiDB-lite"/>
    </source>
</evidence>
<proteinExistence type="predicted"/>
<feature type="compositionally biased region" description="Low complexity" evidence="1">
    <location>
        <begin position="92"/>
        <end position="101"/>
    </location>
</feature>
<name>A0A9W4E340_9ACTN</name>
<feature type="compositionally biased region" description="Basic and acidic residues" evidence="1">
    <location>
        <begin position="237"/>
        <end position="266"/>
    </location>
</feature>
<accession>A0A9W4E340</accession>
<feature type="region of interest" description="Disordered" evidence="1">
    <location>
        <begin position="85"/>
        <end position="116"/>
    </location>
</feature>
<feature type="region of interest" description="Disordered" evidence="1">
    <location>
        <begin position="1"/>
        <end position="67"/>
    </location>
</feature>
<organism evidence="2 3">
    <name type="scientific">Actinacidiphila cocklensis</name>
    <dbReference type="NCBI Taxonomy" id="887465"/>
    <lineage>
        <taxon>Bacteria</taxon>
        <taxon>Bacillati</taxon>
        <taxon>Actinomycetota</taxon>
        <taxon>Actinomycetes</taxon>
        <taxon>Kitasatosporales</taxon>
        <taxon>Streptomycetaceae</taxon>
        <taxon>Actinacidiphila</taxon>
    </lineage>
</organism>
<feature type="region of interest" description="Disordered" evidence="1">
    <location>
        <begin position="237"/>
        <end position="296"/>
    </location>
</feature>
<evidence type="ECO:0000313" key="2">
    <source>
        <dbReference type="EMBL" id="CAG6391817.1"/>
    </source>
</evidence>
<dbReference type="RefSeq" id="WP_251485734.1">
    <property type="nucleotide sequence ID" value="NZ_CAJSLV010000042.1"/>
</dbReference>
<dbReference type="Proteomes" id="UP001152519">
    <property type="component" value="Unassembled WGS sequence"/>
</dbReference>
<reference evidence="2" key="1">
    <citation type="submission" date="2021-05" db="EMBL/GenBank/DDBJ databases">
        <authorList>
            <person name="Arsene-Ploetze F."/>
        </authorList>
    </citation>
    <scope>NUCLEOTIDE SEQUENCE</scope>
    <source>
        <strain evidence="2">DSM 42138</strain>
    </source>
</reference>
<protein>
    <submittedName>
        <fullName evidence="2">Uncharacterized protein</fullName>
    </submittedName>
</protein>
<dbReference type="EMBL" id="CAJSLV010000042">
    <property type="protein sequence ID" value="CAG6391817.1"/>
    <property type="molecule type" value="Genomic_DNA"/>
</dbReference>
<evidence type="ECO:0000313" key="3">
    <source>
        <dbReference type="Proteomes" id="UP001152519"/>
    </source>
</evidence>
<dbReference type="AlphaFoldDB" id="A0A9W4E340"/>
<sequence>MSSEHGSYGRHPAPGMWAGLPGSTAMGSPEQPPGCEAAPARTGHPVHDPGSPPYAWHGPHGTDPAGHEAEPLALHEYLLLLGGHTTQATSSPPAGTGTVPQPAGPPPAPDTADRPLTVGRGQELTAAEADALIASSSLGTPGVADIAARTSEEDAADVMQRLHALRQPPAEPPPAEYAFERWIEKSHNLPHALMRMGHSYARQHFNHRADLCFRAAMAAGHPDAEQALAALPRTREGLIEPGRDPGGHRTDEARSPAGTHDVRLEDDAMPSAFADSPGSAAQPARGLGWASGMQAI</sequence>
<keyword evidence="3" id="KW-1185">Reference proteome</keyword>